<keyword evidence="10 13" id="KW-0472">Membrane</keyword>
<keyword evidence="6" id="KW-0732">Signal</keyword>
<keyword evidence="5 13" id="KW-0812">Transmembrane</keyword>
<dbReference type="InterPro" id="IPR000157">
    <property type="entry name" value="TIR_dom"/>
</dbReference>
<feature type="transmembrane region" description="Helical" evidence="13">
    <location>
        <begin position="133"/>
        <end position="155"/>
    </location>
</feature>
<dbReference type="Pfam" id="PF01582">
    <property type="entry name" value="TIR"/>
    <property type="match status" value="1"/>
</dbReference>
<comment type="caution">
    <text evidence="15">The sequence shown here is derived from an EMBL/GenBank/DDBJ whole genome shotgun (WGS) entry which is preliminary data.</text>
</comment>
<keyword evidence="7" id="KW-0677">Repeat</keyword>
<proteinExistence type="inferred from homology"/>
<evidence type="ECO:0000256" key="5">
    <source>
        <dbReference type="ARBA" id="ARBA00022692"/>
    </source>
</evidence>
<dbReference type="SUPFAM" id="SSF52200">
    <property type="entry name" value="Toll/Interleukin receptor TIR domain"/>
    <property type="match status" value="1"/>
</dbReference>
<keyword evidence="12" id="KW-0325">Glycoprotein</keyword>
<evidence type="ECO:0000256" key="3">
    <source>
        <dbReference type="ARBA" id="ARBA00022588"/>
    </source>
</evidence>
<name>A0A8S4MWE9_OWEFU</name>
<gene>
    <name evidence="15" type="ORF">OFUS_LOCUS828</name>
</gene>
<dbReference type="GO" id="GO:0005886">
    <property type="term" value="C:plasma membrane"/>
    <property type="evidence" value="ECO:0007669"/>
    <property type="project" value="TreeGrafter"/>
</dbReference>
<evidence type="ECO:0000256" key="10">
    <source>
        <dbReference type="ARBA" id="ARBA00023136"/>
    </source>
</evidence>
<evidence type="ECO:0000313" key="16">
    <source>
        <dbReference type="Proteomes" id="UP000749559"/>
    </source>
</evidence>
<keyword evidence="3" id="KW-0399">Innate immunity</keyword>
<dbReference type="InterPro" id="IPR032675">
    <property type="entry name" value="LRR_dom_sf"/>
</dbReference>
<keyword evidence="9 13" id="KW-1133">Transmembrane helix</keyword>
<protein>
    <recommendedName>
        <fullName evidence="14">TIR domain-containing protein</fullName>
    </recommendedName>
</protein>
<dbReference type="AlphaFoldDB" id="A0A8S4MWE9"/>
<evidence type="ECO:0000256" key="4">
    <source>
        <dbReference type="ARBA" id="ARBA00022614"/>
    </source>
</evidence>
<evidence type="ECO:0000256" key="2">
    <source>
        <dbReference type="ARBA" id="ARBA00009634"/>
    </source>
</evidence>
<keyword evidence="16" id="KW-1185">Reference proteome</keyword>
<evidence type="ECO:0000256" key="8">
    <source>
        <dbReference type="ARBA" id="ARBA00022859"/>
    </source>
</evidence>
<comment type="similarity">
    <text evidence="2">Belongs to the Toll-like receptor family.</text>
</comment>
<evidence type="ECO:0000256" key="13">
    <source>
        <dbReference type="SAM" id="Phobius"/>
    </source>
</evidence>
<keyword evidence="4" id="KW-0433">Leucine-rich repeat</keyword>
<dbReference type="SMART" id="SM00255">
    <property type="entry name" value="TIR"/>
    <property type="match status" value="1"/>
</dbReference>
<evidence type="ECO:0000256" key="1">
    <source>
        <dbReference type="ARBA" id="ARBA00004479"/>
    </source>
</evidence>
<feature type="domain" description="TIR" evidence="14">
    <location>
        <begin position="182"/>
        <end position="324"/>
    </location>
</feature>
<comment type="subcellular location">
    <subcellularLocation>
        <location evidence="1">Membrane</location>
        <topology evidence="1">Single-pass type I membrane protein</topology>
    </subcellularLocation>
</comment>
<dbReference type="PRINTS" id="PR01537">
    <property type="entry name" value="INTRLKN1R1F"/>
</dbReference>
<evidence type="ECO:0000256" key="9">
    <source>
        <dbReference type="ARBA" id="ARBA00022989"/>
    </source>
</evidence>
<organism evidence="15 16">
    <name type="scientific">Owenia fusiformis</name>
    <name type="common">Polychaete worm</name>
    <dbReference type="NCBI Taxonomy" id="6347"/>
    <lineage>
        <taxon>Eukaryota</taxon>
        <taxon>Metazoa</taxon>
        <taxon>Spiralia</taxon>
        <taxon>Lophotrochozoa</taxon>
        <taxon>Annelida</taxon>
        <taxon>Polychaeta</taxon>
        <taxon>Sedentaria</taxon>
        <taxon>Canalipalpata</taxon>
        <taxon>Sabellida</taxon>
        <taxon>Oweniida</taxon>
        <taxon>Oweniidae</taxon>
        <taxon>Owenia</taxon>
    </lineage>
</organism>
<evidence type="ECO:0000256" key="6">
    <source>
        <dbReference type="ARBA" id="ARBA00022729"/>
    </source>
</evidence>
<evidence type="ECO:0000313" key="15">
    <source>
        <dbReference type="EMBL" id="CAH1773195.1"/>
    </source>
</evidence>
<dbReference type="PANTHER" id="PTHR24365:SF541">
    <property type="entry name" value="PROTEIN TOLL-RELATED"/>
    <property type="match status" value="1"/>
</dbReference>
<evidence type="ECO:0000259" key="14">
    <source>
        <dbReference type="PROSITE" id="PS50104"/>
    </source>
</evidence>
<dbReference type="PANTHER" id="PTHR24365">
    <property type="entry name" value="TOLL-LIKE RECEPTOR"/>
    <property type="match status" value="1"/>
</dbReference>
<dbReference type="GO" id="GO:0038023">
    <property type="term" value="F:signaling receptor activity"/>
    <property type="evidence" value="ECO:0007669"/>
    <property type="project" value="TreeGrafter"/>
</dbReference>
<dbReference type="GO" id="GO:0045087">
    <property type="term" value="P:innate immune response"/>
    <property type="evidence" value="ECO:0007669"/>
    <property type="project" value="UniProtKB-KW"/>
</dbReference>
<sequence>MNKMPFTMFSKSNALITINLGGNDLKQLNIDIEEAINLEKLDISNNQFQTLPTNVQNIIDHSNKVSNVTLQVGLKGNPLVCGCHSFDIIAWMKDHSKNIMQWDTLECTYFNDTKVKMHAIHLPGLKFSCWKSVILAGVIPSGIMLLFVCVVILTYRKRYKLHYLYLQLRAALRRHGKENDAFDFDAFISYSSLDRTWGQGTLYATLVGNHHYRICIDDRNFRPGAFISDIIVDAINRSNKVILLISQNFLRSKWCTYELNIARGELANRGRDCIILILKEPINVLPKELITPTLQSLLDTRVYLEWSDNADRQALFWRKLCDALGDPGPQNEEQGGSEYTMLQNEEDEQLVQDFLRENRPLLE</sequence>
<evidence type="ECO:0000256" key="11">
    <source>
        <dbReference type="ARBA" id="ARBA00023170"/>
    </source>
</evidence>
<dbReference type="Proteomes" id="UP000749559">
    <property type="component" value="Unassembled WGS sequence"/>
</dbReference>
<keyword evidence="11" id="KW-0675">Receptor</keyword>
<dbReference type="Gene3D" id="3.80.10.10">
    <property type="entry name" value="Ribonuclease Inhibitor"/>
    <property type="match status" value="1"/>
</dbReference>
<dbReference type="EMBL" id="CAIIXF020000001">
    <property type="protein sequence ID" value="CAH1773195.1"/>
    <property type="molecule type" value="Genomic_DNA"/>
</dbReference>
<evidence type="ECO:0000256" key="12">
    <source>
        <dbReference type="ARBA" id="ARBA00023180"/>
    </source>
</evidence>
<keyword evidence="8" id="KW-0391">Immunity</keyword>
<accession>A0A8S4MWE9</accession>
<dbReference type="Gene3D" id="3.40.50.10140">
    <property type="entry name" value="Toll/interleukin-1 receptor homology (TIR) domain"/>
    <property type="match status" value="1"/>
</dbReference>
<dbReference type="FunFam" id="3.40.50.10140:FF:000001">
    <property type="entry name" value="Toll-like receptor 2"/>
    <property type="match status" value="1"/>
</dbReference>
<dbReference type="OrthoDB" id="5966846at2759"/>
<evidence type="ECO:0000256" key="7">
    <source>
        <dbReference type="ARBA" id="ARBA00022737"/>
    </source>
</evidence>
<dbReference type="PROSITE" id="PS50104">
    <property type="entry name" value="TIR"/>
    <property type="match status" value="1"/>
</dbReference>
<reference evidence="15" key="1">
    <citation type="submission" date="2022-03" db="EMBL/GenBank/DDBJ databases">
        <authorList>
            <person name="Martin C."/>
        </authorList>
    </citation>
    <scope>NUCLEOTIDE SEQUENCE</scope>
</reference>
<dbReference type="InterPro" id="IPR035897">
    <property type="entry name" value="Toll_tir_struct_dom_sf"/>
</dbReference>
<dbReference type="SUPFAM" id="SSF52058">
    <property type="entry name" value="L domain-like"/>
    <property type="match status" value="1"/>
</dbReference>
<dbReference type="GO" id="GO:0007165">
    <property type="term" value="P:signal transduction"/>
    <property type="evidence" value="ECO:0007669"/>
    <property type="project" value="InterPro"/>
</dbReference>